<evidence type="ECO:0000313" key="7">
    <source>
        <dbReference type="EMBL" id="MFB9518829.1"/>
    </source>
</evidence>
<comment type="caution">
    <text evidence="7">The sequence shown here is derived from an EMBL/GenBank/DDBJ whole genome shotgun (WGS) entry which is preliminary data.</text>
</comment>
<dbReference type="SUPFAM" id="SSF90123">
    <property type="entry name" value="ABC transporter transmembrane region"/>
    <property type="match status" value="1"/>
</dbReference>
<comment type="subcellular location">
    <subcellularLocation>
        <location evidence="1">Cell membrane</location>
        <topology evidence="1">Multi-pass membrane protein</topology>
    </subcellularLocation>
</comment>
<dbReference type="Gene3D" id="1.20.1560.10">
    <property type="entry name" value="ABC transporter type 1, transmembrane domain"/>
    <property type="match status" value="1"/>
</dbReference>
<evidence type="ECO:0000256" key="2">
    <source>
        <dbReference type="ARBA" id="ARBA00022692"/>
    </source>
</evidence>
<dbReference type="InterPro" id="IPR036640">
    <property type="entry name" value="ABC1_TM_sf"/>
</dbReference>
<evidence type="ECO:0000313" key="8">
    <source>
        <dbReference type="Proteomes" id="UP001589718"/>
    </source>
</evidence>
<keyword evidence="8" id="KW-1185">Reference proteome</keyword>
<reference evidence="7 8" key="1">
    <citation type="submission" date="2024-09" db="EMBL/GenBank/DDBJ databases">
        <authorList>
            <person name="Sun Q."/>
            <person name="Mori K."/>
        </authorList>
    </citation>
    <scope>NUCLEOTIDE SEQUENCE [LARGE SCALE GENOMIC DNA]</scope>
    <source>
        <strain evidence="7 8">JCM 4362</strain>
    </source>
</reference>
<dbReference type="InterPro" id="IPR011527">
    <property type="entry name" value="ABC1_TM_dom"/>
</dbReference>
<gene>
    <name evidence="7" type="ORF">ACFFTU_02540</name>
</gene>
<evidence type="ECO:0000259" key="6">
    <source>
        <dbReference type="PROSITE" id="PS50929"/>
    </source>
</evidence>
<feature type="domain" description="ABC transmembrane type-1" evidence="6">
    <location>
        <begin position="1"/>
        <end position="101"/>
    </location>
</feature>
<proteinExistence type="predicted"/>
<keyword evidence="2" id="KW-0812">Transmembrane</keyword>
<dbReference type="RefSeq" id="WP_380836551.1">
    <property type="nucleotide sequence ID" value="NZ_JBHMCR010000002.1"/>
</dbReference>
<accession>A0ABV5P6R8</accession>
<evidence type="ECO:0000256" key="3">
    <source>
        <dbReference type="ARBA" id="ARBA00022989"/>
    </source>
</evidence>
<keyword evidence="3" id="KW-1133">Transmembrane helix</keyword>
<dbReference type="PROSITE" id="PS50929">
    <property type="entry name" value="ABC_TM1F"/>
    <property type="match status" value="1"/>
</dbReference>
<keyword evidence="4" id="KW-0472">Membrane</keyword>
<feature type="compositionally biased region" description="Basic residues" evidence="5">
    <location>
        <begin position="98"/>
        <end position="118"/>
    </location>
</feature>
<sequence length="168" mass="17823">MSVVAHLLAPFVAASVTPLTVVVLMLAFNWQMGLAALAAVPLVAAVQTWTARASTDTDVKTTDRVVEYLRAQPVLRAGGRTAERFALLDDSLARIQRATRRPARRRGSGRHRAARPHRACSPWAPTWRSAAASASPRSCRSWCSPSAAPTRSSPSPTSAAGSALPAPC</sequence>
<evidence type="ECO:0000256" key="1">
    <source>
        <dbReference type="ARBA" id="ARBA00004651"/>
    </source>
</evidence>
<dbReference type="Proteomes" id="UP001589718">
    <property type="component" value="Unassembled WGS sequence"/>
</dbReference>
<feature type="region of interest" description="Disordered" evidence="5">
    <location>
        <begin position="98"/>
        <end position="120"/>
    </location>
</feature>
<evidence type="ECO:0000256" key="5">
    <source>
        <dbReference type="SAM" id="MobiDB-lite"/>
    </source>
</evidence>
<evidence type="ECO:0000256" key="4">
    <source>
        <dbReference type="ARBA" id="ARBA00023136"/>
    </source>
</evidence>
<organism evidence="7 8">
    <name type="scientific">Streptomyces cremeus</name>
    <dbReference type="NCBI Taxonomy" id="66881"/>
    <lineage>
        <taxon>Bacteria</taxon>
        <taxon>Bacillati</taxon>
        <taxon>Actinomycetota</taxon>
        <taxon>Actinomycetes</taxon>
        <taxon>Kitasatosporales</taxon>
        <taxon>Streptomycetaceae</taxon>
        <taxon>Streptomyces</taxon>
    </lineage>
</organism>
<name>A0ABV5P6R8_STRCM</name>
<feature type="region of interest" description="Disordered" evidence="5">
    <location>
        <begin position="135"/>
        <end position="168"/>
    </location>
</feature>
<protein>
    <recommendedName>
        <fullName evidence="6">ABC transmembrane type-1 domain-containing protein</fullName>
    </recommendedName>
</protein>
<dbReference type="EMBL" id="JBHMCR010000002">
    <property type="protein sequence ID" value="MFB9518829.1"/>
    <property type="molecule type" value="Genomic_DNA"/>
</dbReference>